<evidence type="ECO:0000256" key="13">
    <source>
        <dbReference type="SAM" id="MobiDB-lite"/>
    </source>
</evidence>
<accession>A0A9D1J4M3</accession>
<evidence type="ECO:0000256" key="10">
    <source>
        <dbReference type="ARBA" id="ARBA00023277"/>
    </source>
</evidence>
<dbReference type="NCBIfam" id="NF008967">
    <property type="entry name" value="PRK12313.1"/>
    <property type="match status" value="1"/>
</dbReference>
<sequence length="650" mass="75447">MDLHDFYTGRAFDAYEYFGAHLVEGGIVFRVYAPAAVKVALKGDFSGWEELEMGNLGGGVWEYIHYGAKPGDFYKYVVYAEEGWNCEHCDPYGFSMELRPGFASRVADLRAYRFSDNDWLNRRPLTFDRPLNIYELHLGSWKKKGEGETDWYTYEEIADRLIPYILESGYTHIELMPLSEHPADASWGYQNTGFFAPTSRYGEPWQLQRFVDRCHQAGIGVLMDFVPVHFALDGYGLAKFDGTCLYEYPHDDVGYSEWGSKNFIHSRGEAASFLNSAAAYWLDLYHMDGLRVDAVSRLLYWQGDESRGENQKAIRFLKRMNKGLKERFPACMLIAEDSSAYPHVTWPAQRGGLGFDYKWDLGWMHDTLDFFRTPPTERREKYHKLTFSMMYFYSENYLLPLSHDEVVHGKATILQKMWGDLEEKFPQARAMYLYMLAHPGKKLNFMGNEIGQLREWDEKREQDWFIRQYPSHDAFYRFIRDLNRVYAAHRSLWEGDYDPRSFLWLEVHGEEQCVYAFLRGGFVNKDVLWDEDDPEEMWQDDRLDRTAAVFNFSGVPVKNYRLNLPHGFTFTPILSSDRDIYGGETTGEPPAYTAKRDQKGIYITLDLPVYSGVLYEATPITLPELPKPKPPVKKGKAGKAPAKPSPPARR</sequence>
<gene>
    <name evidence="15" type="primary">glgB</name>
    <name evidence="15" type="ORF">IAB37_03210</name>
</gene>
<evidence type="ECO:0000256" key="8">
    <source>
        <dbReference type="ARBA" id="ARBA00022679"/>
    </source>
</evidence>
<dbReference type="Gene3D" id="3.20.20.80">
    <property type="entry name" value="Glycosidases"/>
    <property type="match status" value="1"/>
</dbReference>
<dbReference type="GO" id="GO:0005829">
    <property type="term" value="C:cytosol"/>
    <property type="evidence" value="ECO:0007669"/>
    <property type="project" value="TreeGrafter"/>
</dbReference>
<dbReference type="Pfam" id="PF02806">
    <property type="entry name" value="Alpha-amylase_C"/>
    <property type="match status" value="1"/>
</dbReference>
<evidence type="ECO:0000256" key="3">
    <source>
        <dbReference type="ARBA" id="ARBA00004964"/>
    </source>
</evidence>
<dbReference type="InterPro" id="IPR006047">
    <property type="entry name" value="GH13_cat_dom"/>
</dbReference>
<comment type="similarity">
    <text evidence="4">Belongs to the glycosyl hydrolase 13 family. GlgB subfamily.</text>
</comment>
<keyword evidence="6" id="KW-0321">Glycogen metabolism</keyword>
<dbReference type="GO" id="GO:0003844">
    <property type="term" value="F:1,4-alpha-glucan branching enzyme activity"/>
    <property type="evidence" value="ECO:0007669"/>
    <property type="project" value="UniProtKB-UniRule"/>
</dbReference>
<dbReference type="InterPro" id="IPR006407">
    <property type="entry name" value="GlgB"/>
</dbReference>
<keyword evidence="9" id="KW-0320">Glycogen biosynthesis</keyword>
<dbReference type="InterPro" id="IPR044143">
    <property type="entry name" value="GlgB_N_E_set_prok"/>
</dbReference>
<dbReference type="PIRSF" id="PIRSF000463">
    <property type="entry name" value="GlgB"/>
    <property type="match status" value="1"/>
</dbReference>
<comment type="catalytic activity">
    <reaction evidence="1">
        <text>Transfers a segment of a (1-&gt;4)-alpha-D-glucan chain to a primary hydroxy group in a similar glucan chain.</text>
        <dbReference type="EC" id="2.4.1.18"/>
    </reaction>
</comment>
<dbReference type="InterPro" id="IPR006048">
    <property type="entry name" value="A-amylase/branching_C"/>
</dbReference>
<evidence type="ECO:0000256" key="4">
    <source>
        <dbReference type="ARBA" id="ARBA00009000"/>
    </source>
</evidence>
<organism evidence="15 16">
    <name type="scientific">Candidatus Faecivivens stercoravium</name>
    <dbReference type="NCBI Taxonomy" id="2840803"/>
    <lineage>
        <taxon>Bacteria</taxon>
        <taxon>Bacillati</taxon>
        <taxon>Bacillota</taxon>
        <taxon>Clostridia</taxon>
        <taxon>Eubacteriales</taxon>
        <taxon>Oscillospiraceae</taxon>
        <taxon>Oscillospiraceae incertae sedis</taxon>
        <taxon>Candidatus Faecivivens</taxon>
    </lineage>
</organism>
<keyword evidence="8" id="KW-0808">Transferase</keyword>
<dbReference type="InterPro" id="IPR037439">
    <property type="entry name" value="Branching_enzy"/>
</dbReference>
<dbReference type="Pfam" id="PF02922">
    <property type="entry name" value="CBM_48"/>
    <property type="match status" value="1"/>
</dbReference>
<reference evidence="15" key="1">
    <citation type="submission" date="2020-10" db="EMBL/GenBank/DDBJ databases">
        <authorList>
            <person name="Gilroy R."/>
        </authorList>
    </citation>
    <scope>NUCLEOTIDE SEQUENCE</scope>
    <source>
        <strain evidence="15">CHK189-12415</strain>
    </source>
</reference>
<dbReference type="InterPro" id="IPR013780">
    <property type="entry name" value="Glyco_hydro_b"/>
</dbReference>
<dbReference type="GO" id="GO:0004553">
    <property type="term" value="F:hydrolase activity, hydrolyzing O-glycosyl compounds"/>
    <property type="evidence" value="ECO:0007669"/>
    <property type="project" value="InterPro"/>
</dbReference>
<dbReference type="NCBIfam" id="TIGR01515">
    <property type="entry name" value="branching_enzym"/>
    <property type="match status" value="1"/>
</dbReference>
<dbReference type="SUPFAM" id="SSF51011">
    <property type="entry name" value="Glycosyl hydrolase domain"/>
    <property type="match status" value="1"/>
</dbReference>
<keyword evidence="10" id="KW-0119">Carbohydrate metabolism</keyword>
<dbReference type="CDD" id="cd11322">
    <property type="entry name" value="AmyAc_Glg_BE"/>
    <property type="match status" value="1"/>
</dbReference>
<dbReference type="Proteomes" id="UP000824241">
    <property type="component" value="Unassembled WGS sequence"/>
</dbReference>
<evidence type="ECO:0000256" key="9">
    <source>
        <dbReference type="ARBA" id="ARBA00023056"/>
    </source>
</evidence>
<dbReference type="EMBL" id="DVHA01000104">
    <property type="protein sequence ID" value="HIR60565.1"/>
    <property type="molecule type" value="Genomic_DNA"/>
</dbReference>
<evidence type="ECO:0000256" key="5">
    <source>
        <dbReference type="ARBA" id="ARBA00012541"/>
    </source>
</evidence>
<dbReference type="CDD" id="cd02855">
    <property type="entry name" value="E_set_GBE_prok_N"/>
    <property type="match status" value="1"/>
</dbReference>
<dbReference type="AlphaFoldDB" id="A0A9D1J4M3"/>
<evidence type="ECO:0000313" key="15">
    <source>
        <dbReference type="EMBL" id="HIR60565.1"/>
    </source>
</evidence>
<evidence type="ECO:0000256" key="12">
    <source>
        <dbReference type="PIRSR" id="PIRSR000463-1"/>
    </source>
</evidence>
<feature type="domain" description="Glycosyl hydrolase family 13 catalytic" evidence="14">
    <location>
        <begin position="108"/>
        <end position="484"/>
    </location>
</feature>
<feature type="active site" description="Nucleophile" evidence="12">
    <location>
        <position position="293"/>
    </location>
</feature>
<dbReference type="SUPFAM" id="SSF51445">
    <property type="entry name" value="(Trans)glycosidases"/>
    <property type="match status" value="1"/>
</dbReference>
<comment type="function">
    <text evidence="2">Catalyzes the formation of the alpha-1,6-glucosidic linkages in glycogen by scission of a 1,4-alpha-linked oligosaccharide from growing alpha-1,4-glucan chains and the subsequent attachment of the oligosaccharide to the alpha-1,6 position.</text>
</comment>
<evidence type="ECO:0000313" key="16">
    <source>
        <dbReference type="Proteomes" id="UP000824241"/>
    </source>
</evidence>
<evidence type="ECO:0000256" key="6">
    <source>
        <dbReference type="ARBA" id="ARBA00022600"/>
    </source>
</evidence>
<dbReference type="Pfam" id="PF00128">
    <property type="entry name" value="Alpha-amylase"/>
    <property type="match status" value="1"/>
</dbReference>
<comment type="pathway">
    <text evidence="3">Glycan biosynthesis; glycogen biosynthesis.</text>
</comment>
<protein>
    <recommendedName>
        <fullName evidence="5 11">1,4-alpha-glucan branching enzyme</fullName>
        <ecNumber evidence="5 11">2.4.1.18</ecNumber>
    </recommendedName>
</protein>
<dbReference type="Gene3D" id="2.60.40.10">
    <property type="entry name" value="Immunoglobulins"/>
    <property type="match status" value="1"/>
</dbReference>
<evidence type="ECO:0000256" key="2">
    <source>
        <dbReference type="ARBA" id="ARBA00002953"/>
    </source>
</evidence>
<dbReference type="InterPro" id="IPR017853">
    <property type="entry name" value="GH"/>
</dbReference>
<evidence type="ECO:0000259" key="14">
    <source>
        <dbReference type="SMART" id="SM00642"/>
    </source>
</evidence>
<keyword evidence="7" id="KW-0328">Glycosyltransferase</keyword>
<dbReference type="PANTHER" id="PTHR43651:SF3">
    <property type="entry name" value="1,4-ALPHA-GLUCAN-BRANCHING ENZYME"/>
    <property type="match status" value="1"/>
</dbReference>
<name>A0A9D1J4M3_9FIRM</name>
<feature type="region of interest" description="Disordered" evidence="13">
    <location>
        <begin position="621"/>
        <end position="650"/>
    </location>
</feature>
<dbReference type="InterPro" id="IPR004193">
    <property type="entry name" value="Glyco_hydro_13_N"/>
</dbReference>
<comment type="caution">
    <text evidence="15">The sequence shown here is derived from an EMBL/GenBank/DDBJ whole genome shotgun (WGS) entry which is preliminary data.</text>
</comment>
<evidence type="ECO:0000256" key="11">
    <source>
        <dbReference type="NCBIfam" id="TIGR01515"/>
    </source>
</evidence>
<dbReference type="PANTHER" id="PTHR43651">
    <property type="entry name" value="1,4-ALPHA-GLUCAN-BRANCHING ENZYME"/>
    <property type="match status" value="1"/>
</dbReference>
<dbReference type="Gene3D" id="2.60.40.1180">
    <property type="entry name" value="Golgi alpha-mannosidase II"/>
    <property type="match status" value="1"/>
</dbReference>
<dbReference type="GO" id="GO:0005978">
    <property type="term" value="P:glycogen biosynthetic process"/>
    <property type="evidence" value="ECO:0007669"/>
    <property type="project" value="UniProtKB-UniRule"/>
</dbReference>
<reference evidence="15" key="2">
    <citation type="journal article" date="2021" name="PeerJ">
        <title>Extensive microbial diversity within the chicken gut microbiome revealed by metagenomics and culture.</title>
        <authorList>
            <person name="Gilroy R."/>
            <person name="Ravi A."/>
            <person name="Getino M."/>
            <person name="Pursley I."/>
            <person name="Horton D.L."/>
            <person name="Alikhan N.F."/>
            <person name="Baker D."/>
            <person name="Gharbi K."/>
            <person name="Hall N."/>
            <person name="Watson M."/>
            <person name="Adriaenssens E.M."/>
            <person name="Foster-Nyarko E."/>
            <person name="Jarju S."/>
            <person name="Secka A."/>
            <person name="Antonio M."/>
            <person name="Oren A."/>
            <person name="Chaudhuri R.R."/>
            <person name="La Ragione R."/>
            <person name="Hildebrand F."/>
            <person name="Pallen M.J."/>
        </authorList>
    </citation>
    <scope>NUCLEOTIDE SEQUENCE</scope>
    <source>
        <strain evidence="15">CHK189-12415</strain>
    </source>
</reference>
<dbReference type="SMART" id="SM00642">
    <property type="entry name" value="Aamy"/>
    <property type="match status" value="1"/>
</dbReference>
<feature type="active site" description="Proton donor" evidence="12">
    <location>
        <position position="336"/>
    </location>
</feature>
<dbReference type="EC" id="2.4.1.18" evidence="5 11"/>
<evidence type="ECO:0000256" key="7">
    <source>
        <dbReference type="ARBA" id="ARBA00022676"/>
    </source>
</evidence>
<dbReference type="InterPro" id="IPR013783">
    <property type="entry name" value="Ig-like_fold"/>
</dbReference>
<proteinExistence type="inferred from homology"/>
<evidence type="ECO:0000256" key="1">
    <source>
        <dbReference type="ARBA" id="ARBA00000826"/>
    </source>
</evidence>
<dbReference type="GO" id="GO:0043169">
    <property type="term" value="F:cation binding"/>
    <property type="evidence" value="ECO:0007669"/>
    <property type="project" value="InterPro"/>
</dbReference>